<evidence type="ECO:0008006" key="5">
    <source>
        <dbReference type="Google" id="ProtNLM"/>
    </source>
</evidence>
<dbReference type="GO" id="GO:0051603">
    <property type="term" value="P:proteolysis involved in protein catabolic process"/>
    <property type="evidence" value="ECO:0007669"/>
    <property type="project" value="TreeGrafter"/>
</dbReference>
<name>T1JZ21_TETUR</name>
<dbReference type="PANTHER" id="PTHR12000">
    <property type="entry name" value="HEMOGLOBINASE FAMILY MEMBER"/>
    <property type="match status" value="1"/>
</dbReference>
<dbReference type="InterPro" id="IPR001096">
    <property type="entry name" value="Peptidase_C13"/>
</dbReference>
<dbReference type="PRINTS" id="PR00776">
    <property type="entry name" value="HEMOGLOBNASE"/>
</dbReference>
<keyword evidence="4" id="KW-1185">Reference proteome</keyword>
<accession>T1JZ21</accession>
<dbReference type="PIRSF" id="PIRSF019663">
    <property type="entry name" value="Legumain"/>
    <property type="match status" value="1"/>
</dbReference>
<evidence type="ECO:0000256" key="2">
    <source>
        <dbReference type="SAM" id="SignalP"/>
    </source>
</evidence>
<feature type="signal peptide" evidence="2">
    <location>
        <begin position="1"/>
        <end position="24"/>
    </location>
</feature>
<dbReference type="Pfam" id="PF01650">
    <property type="entry name" value="Peptidase_C13"/>
    <property type="match status" value="1"/>
</dbReference>
<dbReference type="Proteomes" id="UP000015104">
    <property type="component" value="Unassembled WGS sequence"/>
</dbReference>
<dbReference type="PANTHER" id="PTHR12000:SF42">
    <property type="entry name" value="LEGUMAIN"/>
    <property type="match status" value="1"/>
</dbReference>
<organism evidence="3 4">
    <name type="scientific">Tetranychus urticae</name>
    <name type="common">Two-spotted spider mite</name>
    <dbReference type="NCBI Taxonomy" id="32264"/>
    <lineage>
        <taxon>Eukaryota</taxon>
        <taxon>Metazoa</taxon>
        <taxon>Ecdysozoa</taxon>
        <taxon>Arthropoda</taxon>
        <taxon>Chelicerata</taxon>
        <taxon>Arachnida</taxon>
        <taxon>Acari</taxon>
        <taxon>Acariformes</taxon>
        <taxon>Trombidiformes</taxon>
        <taxon>Prostigmata</taxon>
        <taxon>Eleutherengona</taxon>
        <taxon>Raphignathae</taxon>
        <taxon>Tetranychoidea</taxon>
        <taxon>Tetranychidae</taxon>
        <taxon>Tetranychus</taxon>
    </lineage>
</organism>
<dbReference type="GO" id="GO:0004197">
    <property type="term" value="F:cysteine-type endopeptidase activity"/>
    <property type="evidence" value="ECO:0007669"/>
    <property type="project" value="TreeGrafter"/>
</dbReference>
<dbReference type="eggNOG" id="KOG1348">
    <property type="taxonomic scope" value="Eukaryota"/>
</dbReference>
<dbReference type="InterPro" id="IPR046427">
    <property type="entry name" value="Legumain_prodom_sf"/>
</dbReference>
<dbReference type="AlphaFoldDB" id="T1JZ21"/>
<dbReference type="HOGENOM" id="CLU_024160_2_0_1"/>
<dbReference type="Gene3D" id="1.10.132.130">
    <property type="match status" value="1"/>
</dbReference>
<evidence type="ECO:0000256" key="1">
    <source>
        <dbReference type="ARBA" id="ARBA00009941"/>
    </source>
</evidence>
<dbReference type="EMBL" id="CAEY01001116">
    <property type="status" value="NOT_ANNOTATED_CDS"/>
    <property type="molecule type" value="Genomic_DNA"/>
</dbReference>
<sequence>MAFLDKQLFCIWLICLTLFHLIYCNPLIGLSSRSESASIHAILVAGTSGWTNYRHQANIAHGYQVLVNHGVNRENIIVMMVNDVVNHEKNPFKGKLFNSPDGPDVYSDLQIDYSGAQVSATNFLKILRGNSTNSTHKVLNSSPNDSVLIYISSYGASGLIGFPSDVLTSASLNQALTGLNNDSKYGQMMIILDTDHSASMFDSVLPDNVNIFSVTSTSTDQQNYACFCNKPEFPYTCLGTSYSVAWLANTGSKESLMDETLDQQFDSIIQALDEALPQTPINPNKFGSKIFDDLRAGQFMGLEKSVKTENPTVIEDQLANFAVPFEMAGLESLDTHNDEPFNELKNARNSIDRAFYRLTSDMCAVGYCSDPQSIIQNNQAVKITDHQLYSQMVTKFHSDCLNLGENPYLLSKMYIFANILSESQAQIADNFSKFSSSLYQACRRRIIGHGYHHVV</sequence>
<dbReference type="GO" id="GO:0006624">
    <property type="term" value="P:vacuolar protein processing"/>
    <property type="evidence" value="ECO:0007669"/>
    <property type="project" value="TreeGrafter"/>
</dbReference>
<evidence type="ECO:0000313" key="3">
    <source>
        <dbReference type="EnsemblMetazoa" id="tetur03g02400.1"/>
    </source>
</evidence>
<dbReference type="STRING" id="32264.T1JZ21"/>
<dbReference type="Gene3D" id="3.40.50.1460">
    <property type="match status" value="1"/>
</dbReference>
<keyword evidence="2" id="KW-0732">Signal</keyword>
<proteinExistence type="inferred from homology"/>
<reference evidence="3" key="2">
    <citation type="submission" date="2015-06" db="UniProtKB">
        <authorList>
            <consortium name="EnsemblMetazoa"/>
        </authorList>
    </citation>
    <scope>IDENTIFICATION</scope>
</reference>
<dbReference type="EnsemblMetazoa" id="tetur03g02400.1">
    <property type="protein sequence ID" value="tetur03g02400.1"/>
    <property type="gene ID" value="tetur03g02400"/>
</dbReference>
<protein>
    <recommendedName>
        <fullName evidence="5">Peptidase C13 family protein</fullName>
    </recommendedName>
</protein>
<comment type="similarity">
    <text evidence="1">Belongs to the peptidase C13 family.</text>
</comment>
<evidence type="ECO:0000313" key="4">
    <source>
        <dbReference type="Proteomes" id="UP000015104"/>
    </source>
</evidence>
<reference evidence="4" key="1">
    <citation type="submission" date="2011-08" db="EMBL/GenBank/DDBJ databases">
        <authorList>
            <person name="Rombauts S."/>
        </authorList>
    </citation>
    <scope>NUCLEOTIDE SEQUENCE</scope>
    <source>
        <strain evidence="4">London</strain>
    </source>
</reference>
<dbReference type="GO" id="GO:0005773">
    <property type="term" value="C:vacuole"/>
    <property type="evidence" value="ECO:0007669"/>
    <property type="project" value="GOC"/>
</dbReference>
<feature type="chain" id="PRO_5004580121" description="Peptidase C13 family protein" evidence="2">
    <location>
        <begin position="25"/>
        <end position="455"/>
    </location>
</feature>